<dbReference type="GO" id="GO:0008081">
    <property type="term" value="F:phosphoric diester hydrolase activity"/>
    <property type="evidence" value="ECO:0007669"/>
    <property type="project" value="InterPro"/>
</dbReference>
<dbReference type="Pfam" id="PF26146">
    <property type="entry name" value="PI-PLC_X"/>
    <property type="match status" value="1"/>
</dbReference>
<accession>A0A077R671</accession>
<proteinExistence type="predicted"/>
<dbReference type="Gene3D" id="3.20.20.190">
    <property type="entry name" value="Phosphatidylinositol (PI) phosphodiesterase"/>
    <property type="match status" value="1"/>
</dbReference>
<name>A0A077R671_9BASI</name>
<organism evidence="2">
    <name type="scientific">Melanopsichium pennsylvanicum 4</name>
    <dbReference type="NCBI Taxonomy" id="1398559"/>
    <lineage>
        <taxon>Eukaryota</taxon>
        <taxon>Fungi</taxon>
        <taxon>Dikarya</taxon>
        <taxon>Basidiomycota</taxon>
        <taxon>Ustilaginomycotina</taxon>
        <taxon>Ustilaginomycetes</taxon>
        <taxon>Ustilaginales</taxon>
        <taxon>Ustilaginaceae</taxon>
        <taxon>Melanopsichium</taxon>
    </lineage>
</organism>
<sequence>MFRLFHLLSATMALALAANSVFALPSPASAPSDLVSRQAVSECQPVHASFDCNSKRSLTKRASVCNGDASLCDRLYSNVTYIGAHDSYAVGTLQGAVTGHNQEQTVTTQLNDGIRLLQVQAHKSSNSTSGSGIDLCHSSCSLEYGGTLESYLSKVESWLSSNPNEVVTLLIVNSDDQPVSSFGTAFSSTNLSSKAYTPSSASVSKNSWPTLGSMIDSGKNLVVFIDNSADTSSVSYILPHFSNTWENAYDQTSTPFNCTVDRINSGSSSSSLMYLINHYLDSSYTLFGTNVLVPNTAEIDTTNSYASIMQDADNCASMHANSYPTFVLTDFYDMGNGSVFQAAAKMNGVQYTAKAIGNATKSGETSKSSSSSGSQSITMVSVGNVIMAIGGLAFASALL</sequence>
<feature type="chain" id="PRO_5001722920" evidence="1">
    <location>
        <begin position="24"/>
        <end position="399"/>
    </location>
</feature>
<dbReference type="InterPro" id="IPR051057">
    <property type="entry name" value="PI-PLC_domain"/>
</dbReference>
<dbReference type="PANTHER" id="PTHR13593">
    <property type="match status" value="1"/>
</dbReference>
<dbReference type="SUPFAM" id="SSF51695">
    <property type="entry name" value="PLC-like phosphodiesterases"/>
    <property type="match status" value="1"/>
</dbReference>
<evidence type="ECO:0000256" key="1">
    <source>
        <dbReference type="SAM" id="SignalP"/>
    </source>
</evidence>
<dbReference type="AlphaFoldDB" id="A0A077R671"/>
<dbReference type="EMBL" id="HG529619">
    <property type="protein sequence ID" value="CDI54601.1"/>
    <property type="molecule type" value="Genomic_DNA"/>
</dbReference>
<dbReference type="PANTHER" id="PTHR13593:SF140">
    <property type="entry name" value="PLC-LIKE PHOSPHODIESTERASE"/>
    <property type="match status" value="1"/>
</dbReference>
<evidence type="ECO:0000313" key="2">
    <source>
        <dbReference type="EMBL" id="CDI54601.1"/>
    </source>
</evidence>
<keyword evidence="1" id="KW-0732">Signal</keyword>
<feature type="signal peptide" evidence="1">
    <location>
        <begin position="1"/>
        <end position="23"/>
    </location>
</feature>
<dbReference type="GO" id="GO:0006629">
    <property type="term" value="P:lipid metabolic process"/>
    <property type="evidence" value="ECO:0007669"/>
    <property type="project" value="InterPro"/>
</dbReference>
<dbReference type="InterPro" id="IPR017946">
    <property type="entry name" value="PLC-like_Pdiesterase_TIM-brl"/>
</dbReference>
<reference evidence="2" key="1">
    <citation type="journal article" date="2014" name="Genome Biol. Evol.">
        <title>Gene Loss Rather Than Gene Gain Is Associated with a Host Jump from Monocots to Dicots in the Smut Fungus Melanopsichium pennsylvanicum.</title>
        <authorList>
            <person name="Sharma R."/>
            <person name="Mishra B."/>
            <person name="Runge F."/>
            <person name="Thines M."/>
        </authorList>
    </citation>
    <scope>NUCLEOTIDE SEQUENCE</scope>
    <source>
        <strain evidence="2">4</strain>
    </source>
</reference>
<protein>
    <submittedName>
        <fullName evidence="2">Plc-like phosphodiesterase</fullName>
    </submittedName>
</protein>